<organism evidence="3">
    <name type="scientific">Siphoviridae sp. ctnpt50</name>
    <dbReference type="NCBI Taxonomy" id="2827941"/>
    <lineage>
        <taxon>Viruses</taxon>
        <taxon>Duplodnaviria</taxon>
        <taxon>Heunggongvirae</taxon>
        <taxon>Uroviricota</taxon>
        <taxon>Caudoviricetes</taxon>
    </lineage>
</organism>
<proteinExistence type="predicted"/>
<dbReference type="Gene3D" id="1.10.10.2220">
    <property type="match status" value="1"/>
</dbReference>
<dbReference type="Pfam" id="PF14490">
    <property type="entry name" value="HHH_RecD2"/>
    <property type="match status" value="1"/>
</dbReference>
<dbReference type="InterPro" id="IPR027785">
    <property type="entry name" value="UvrD-like_helicase_C"/>
</dbReference>
<evidence type="ECO:0000313" key="3">
    <source>
        <dbReference type="EMBL" id="DAF48925.1"/>
    </source>
</evidence>
<protein>
    <submittedName>
        <fullName evidence="3">ATP dependent DNA helicase</fullName>
    </submittedName>
</protein>
<dbReference type="CDD" id="cd18809">
    <property type="entry name" value="SF1_C_RecD"/>
    <property type="match status" value="1"/>
</dbReference>
<keyword evidence="3" id="KW-0547">Nucleotide-binding</keyword>
<accession>A0A8S5SD77</accession>
<evidence type="ECO:0000259" key="1">
    <source>
        <dbReference type="Pfam" id="PF13538"/>
    </source>
</evidence>
<feature type="domain" description="ATP-dependent RecD2 DNA helicase-like helix-hairpin-helix" evidence="2">
    <location>
        <begin position="162"/>
        <end position="252"/>
    </location>
</feature>
<name>A0A8S5SD77_9CAUD</name>
<dbReference type="Gene3D" id="2.30.30.940">
    <property type="match status" value="1"/>
</dbReference>
<keyword evidence="3" id="KW-0067">ATP-binding</keyword>
<dbReference type="InterPro" id="IPR029493">
    <property type="entry name" value="RecD2-like_HHH"/>
</dbReference>
<dbReference type="GO" id="GO:0004386">
    <property type="term" value="F:helicase activity"/>
    <property type="evidence" value="ECO:0007669"/>
    <property type="project" value="UniProtKB-KW"/>
</dbReference>
<dbReference type="EMBL" id="BK032577">
    <property type="protein sequence ID" value="DAF48925.1"/>
    <property type="molecule type" value="Genomic_DNA"/>
</dbReference>
<keyword evidence="3" id="KW-0378">Hydrolase</keyword>
<dbReference type="Pfam" id="PF13538">
    <property type="entry name" value="UvrD_C_2"/>
    <property type="match status" value="1"/>
</dbReference>
<evidence type="ECO:0000259" key="2">
    <source>
        <dbReference type="Pfam" id="PF14490"/>
    </source>
</evidence>
<reference evidence="3" key="1">
    <citation type="journal article" date="2021" name="Proc. Natl. Acad. Sci. U.S.A.">
        <title>A Catalog of Tens of Thousands of Viruses from Human Metagenomes Reveals Hidden Associations with Chronic Diseases.</title>
        <authorList>
            <person name="Tisza M.J."/>
            <person name="Buck C.B."/>
        </authorList>
    </citation>
    <scope>NUCLEOTIDE SEQUENCE</scope>
    <source>
        <strain evidence="3">Ctnpt50</strain>
    </source>
</reference>
<dbReference type="SUPFAM" id="SSF52540">
    <property type="entry name" value="P-loop containing nucleoside triphosphate hydrolases"/>
    <property type="match status" value="2"/>
</dbReference>
<dbReference type="Pfam" id="PF13604">
    <property type="entry name" value="AAA_30"/>
    <property type="match status" value="1"/>
</dbReference>
<feature type="domain" description="UvrD-like helicase C-terminal" evidence="1">
    <location>
        <begin position="681"/>
        <end position="728"/>
    </location>
</feature>
<dbReference type="Gene3D" id="3.40.50.300">
    <property type="entry name" value="P-loop containing nucleotide triphosphate hydrolases"/>
    <property type="match status" value="2"/>
</dbReference>
<keyword evidence="3" id="KW-0347">Helicase</keyword>
<dbReference type="CDD" id="cd17933">
    <property type="entry name" value="DEXSc_RecD-like"/>
    <property type="match status" value="1"/>
</dbReference>
<sequence>MEATSRIIVEGFVNKQIFPRTKVKSGDFAIFTFSPESVIGEIDNRTKNPKYKTDDITFKGRVPELDGGTRYKITADLKQDAKYGWQYDIVSINSVVKLDTEADVRKFLGYVFTENQINALYKAYPNPVEVLERGDVEALCKIKGIKEAKATKLLNKYNASKDSSKAYMTLSEFGLSKATIDRLVEHYGSADILAEKVKNNPYALIGEGVRIGWSKADSMALRKGIPTNSQFRINAYALYYLRNLAEVDGHTWVPLEALGSGIKGLSKDISTEMVKRELRRMVENKTLFYDKETKRIGLMKYRKLEEMICRELLRLQEAECRKMEFVEETIAECEETVGFQYTEEQKDAIRNLVNKNVILMTGNAGCGKSSLMYPVSRIFRKNGLDFEICALSGKASLNLHEITKEDGKTIHRLLGWNPKFGGPTFTKNDPLPTDVVVLDEVSMVGGELFYSLISAIKDGGRLIMLGDPGQLESIGLCNLISDLRNSGKITCVHLSKIFRQAKKSGIITDSLKVNAQIPIIPPKFHGEEIHGELKDLKVIAKYSSEECLEAIKKEFRRLRFDENIPIEDILILSAKRSMGDLSGRSINHEIQSMIKFEDENPLKITYSDGIKYDVLYHIGDRVIVMKNNYEVKTSDGGSTEIFNGNIGTIVAKDNFHRQLTVRLAQGDVIIEGDMLLELQLGYAISCHKAQGSGFPYVIVACDPGAYQLLTKQWLYTALSRAKKYCVLVGTDWSVNQCVKTDRVTRKSTWLSELLIFPERICCIRTTDTTQDENIKMDMED</sequence>
<dbReference type="InterPro" id="IPR027417">
    <property type="entry name" value="P-loop_NTPase"/>
</dbReference>